<feature type="active site" description="Charge relay system" evidence="10">
    <location>
        <position position="318"/>
    </location>
</feature>
<dbReference type="Gene3D" id="3.40.50.200">
    <property type="entry name" value="Peptidase S8/S53 domain"/>
    <property type="match status" value="1"/>
</dbReference>
<evidence type="ECO:0000313" key="16">
    <source>
        <dbReference type="Proteomes" id="UP001597452"/>
    </source>
</evidence>
<dbReference type="InterPro" id="IPR010259">
    <property type="entry name" value="S8pro/Inhibitor_I9"/>
</dbReference>
<dbReference type="Proteomes" id="UP001597452">
    <property type="component" value="Unassembled WGS sequence"/>
</dbReference>
<protein>
    <submittedName>
        <fullName evidence="15">S8 family peptidase</fullName>
    </submittedName>
</protein>
<dbReference type="Pfam" id="PF05922">
    <property type="entry name" value="Inhibitor_I9"/>
    <property type="match status" value="1"/>
</dbReference>
<evidence type="ECO:0000256" key="5">
    <source>
        <dbReference type="ARBA" id="ARBA00022670"/>
    </source>
</evidence>
<dbReference type="PANTHER" id="PTHR43806:SF11">
    <property type="entry name" value="CEREVISIN-RELATED"/>
    <property type="match status" value="1"/>
</dbReference>
<accession>A0ABW5QCH8</accession>
<dbReference type="PRINTS" id="PR00723">
    <property type="entry name" value="SUBTILISIN"/>
</dbReference>
<evidence type="ECO:0000256" key="4">
    <source>
        <dbReference type="ARBA" id="ARBA00022525"/>
    </source>
</evidence>
<comment type="cofactor">
    <cofactor evidence="1">
        <name>Ca(2+)</name>
        <dbReference type="ChEBI" id="CHEBI:29108"/>
    </cofactor>
</comment>
<dbReference type="InterPro" id="IPR036852">
    <property type="entry name" value="Peptidase_S8/S53_dom_sf"/>
</dbReference>
<feature type="domain" description="Inhibitor I9" evidence="14">
    <location>
        <begin position="51"/>
        <end position="95"/>
    </location>
</feature>
<dbReference type="Gene3D" id="3.30.70.80">
    <property type="entry name" value="Peptidase S8 propeptide/proteinase inhibitor I9"/>
    <property type="match status" value="1"/>
</dbReference>
<keyword evidence="6" id="KW-0479">Metal-binding</keyword>
<evidence type="ECO:0000256" key="11">
    <source>
        <dbReference type="RuleBase" id="RU003355"/>
    </source>
</evidence>
<dbReference type="PROSITE" id="PS00138">
    <property type="entry name" value="SUBTILASE_SER"/>
    <property type="match status" value="1"/>
</dbReference>
<dbReference type="SUPFAM" id="SSF54897">
    <property type="entry name" value="Protease propeptides/inhibitors"/>
    <property type="match status" value="1"/>
</dbReference>
<organism evidence="15 16">
    <name type="scientific">Piscibacillus salipiscarius</name>
    <dbReference type="NCBI Taxonomy" id="299480"/>
    <lineage>
        <taxon>Bacteria</taxon>
        <taxon>Bacillati</taxon>
        <taxon>Bacillota</taxon>
        <taxon>Bacilli</taxon>
        <taxon>Bacillales</taxon>
        <taxon>Bacillaceae</taxon>
        <taxon>Piscibacillus</taxon>
    </lineage>
</organism>
<evidence type="ECO:0000256" key="3">
    <source>
        <dbReference type="ARBA" id="ARBA00011073"/>
    </source>
</evidence>
<sequence length="373" mass="38881">MKKLIVLIGVLAFLLIPLQTVFADDASASAKQEYLVEFDGPAKKGVLNAFGVEESDILHEFQVLPVYHVKLTDKQAKGLSNNPHIKFVEENAEAKATAQTVPWGVPHVQGTTSQSYGYTGNGVNVAILDTGIAASHGDLNVSGGYSVFGDSPYNDGNGHGTHVAGTVAALNNNSGVLGVAPSANLYAVKVLDGNGSGSYAGIAEGIEWAIQNNMDIINMSLGGSQSSSILKDYADYAYYNAGILVVAAAGNSGNSWGWSDTVGYPAKYDSVIAVAAVDQNNNRASFSSHGPAVELAAPGVNIYSTMPGNSYDSLNGTSMASPHVAGVAAQVWQAKPHLSNSQLRSLLNNTAQYLGNSNYYGNGLVQSFDAIAN</sequence>
<dbReference type="InterPro" id="IPR037045">
    <property type="entry name" value="S8pro/Inhibitor_I9_sf"/>
</dbReference>
<dbReference type="InterPro" id="IPR015500">
    <property type="entry name" value="Peptidase_S8_subtilisin-rel"/>
</dbReference>
<keyword evidence="8 10" id="KW-0720">Serine protease</keyword>
<dbReference type="PROSITE" id="PS00137">
    <property type="entry name" value="SUBTILASE_HIS"/>
    <property type="match status" value="1"/>
</dbReference>
<feature type="chain" id="PRO_5046519658" evidence="12">
    <location>
        <begin position="24"/>
        <end position="373"/>
    </location>
</feature>
<feature type="active site" description="Charge relay system" evidence="10">
    <location>
        <position position="159"/>
    </location>
</feature>
<reference evidence="16" key="1">
    <citation type="journal article" date="2019" name="Int. J. Syst. Evol. Microbiol.">
        <title>The Global Catalogue of Microorganisms (GCM) 10K type strain sequencing project: providing services to taxonomists for standard genome sequencing and annotation.</title>
        <authorList>
            <consortium name="The Broad Institute Genomics Platform"/>
            <consortium name="The Broad Institute Genome Sequencing Center for Infectious Disease"/>
            <person name="Wu L."/>
            <person name="Ma J."/>
        </authorList>
    </citation>
    <scope>NUCLEOTIDE SEQUENCE [LARGE SCALE GENOMIC DNA]</scope>
    <source>
        <strain evidence="16">TISTR 1571</strain>
    </source>
</reference>
<dbReference type="PROSITE" id="PS51892">
    <property type="entry name" value="SUBTILASE"/>
    <property type="match status" value="1"/>
</dbReference>
<dbReference type="PROSITE" id="PS00136">
    <property type="entry name" value="SUBTILASE_ASP"/>
    <property type="match status" value="1"/>
</dbReference>
<evidence type="ECO:0000256" key="1">
    <source>
        <dbReference type="ARBA" id="ARBA00001913"/>
    </source>
</evidence>
<comment type="similarity">
    <text evidence="3 10 11">Belongs to the peptidase S8 family.</text>
</comment>
<dbReference type="InterPro" id="IPR023827">
    <property type="entry name" value="Peptidase_S8_Asp-AS"/>
</dbReference>
<dbReference type="CDD" id="cd07477">
    <property type="entry name" value="Peptidases_S8_Subtilisin_subset"/>
    <property type="match status" value="1"/>
</dbReference>
<evidence type="ECO:0000256" key="7">
    <source>
        <dbReference type="ARBA" id="ARBA00022801"/>
    </source>
</evidence>
<evidence type="ECO:0000256" key="6">
    <source>
        <dbReference type="ARBA" id="ARBA00022723"/>
    </source>
</evidence>
<comment type="caution">
    <text evidence="15">The sequence shown here is derived from an EMBL/GenBank/DDBJ whole genome shotgun (WGS) entry which is preliminary data.</text>
</comment>
<evidence type="ECO:0000256" key="12">
    <source>
        <dbReference type="SAM" id="SignalP"/>
    </source>
</evidence>
<evidence type="ECO:0000259" key="13">
    <source>
        <dbReference type="Pfam" id="PF00082"/>
    </source>
</evidence>
<comment type="subcellular location">
    <subcellularLocation>
        <location evidence="2">Secreted</location>
    </subcellularLocation>
</comment>
<evidence type="ECO:0000313" key="15">
    <source>
        <dbReference type="EMBL" id="MFD2639482.1"/>
    </source>
</evidence>
<feature type="domain" description="Peptidase S8/S53" evidence="13">
    <location>
        <begin position="120"/>
        <end position="363"/>
    </location>
</feature>
<name>A0ABW5QCH8_9BACI</name>
<dbReference type="InterPro" id="IPR023828">
    <property type="entry name" value="Peptidase_S8_Ser-AS"/>
</dbReference>
<keyword evidence="9" id="KW-0106">Calcium</keyword>
<evidence type="ECO:0000256" key="2">
    <source>
        <dbReference type="ARBA" id="ARBA00004613"/>
    </source>
</evidence>
<keyword evidence="4" id="KW-0964">Secreted</keyword>
<keyword evidence="12" id="KW-0732">Signal</keyword>
<dbReference type="SUPFAM" id="SSF52743">
    <property type="entry name" value="Subtilisin-like"/>
    <property type="match status" value="1"/>
</dbReference>
<feature type="active site" description="Charge relay system" evidence="10">
    <location>
        <position position="129"/>
    </location>
</feature>
<evidence type="ECO:0000256" key="10">
    <source>
        <dbReference type="PROSITE-ProRule" id="PRU01240"/>
    </source>
</evidence>
<dbReference type="RefSeq" id="WP_377329406.1">
    <property type="nucleotide sequence ID" value="NZ_JBHUMZ010000025.1"/>
</dbReference>
<dbReference type="Pfam" id="PF00082">
    <property type="entry name" value="Peptidase_S8"/>
    <property type="match status" value="1"/>
</dbReference>
<evidence type="ECO:0000259" key="14">
    <source>
        <dbReference type="Pfam" id="PF05922"/>
    </source>
</evidence>
<feature type="signal peptide" evidence="12">
    <location>
        <begin position="1"/>
        <end position="23"/>
    </location>
</feature>
<proteinExistence type="inferred from homology"/>
<evidence type="ECO:0000256" key="9">
    <source>
        <dbReference type="ARBA" id="ARBA00022837"/>
    </source>
</evidence>
<dbReference type="EMBL" id="JBHUMZ010000025">
    <property type="protein sequence ID" value="MFD2639482.1"/>
    <property type="molecule type" value="Genomic_DNA"/>
</dbReference>
<evidence type="ECO:0000256" key="8">
    <source>
        <dbReference type="ARBA" id="ARBA00022825"/>
    </source>
</evidence>
<dbReference type="InterPro" id="IPR022398">
    <property type="entry name" value="Peptidase_S8_His-AS"/>
</dbReference>
<dbReference type="InterPro" id="IPR034202">
    <property type="entry name" value="Subtilisin_Carlsberg-like"/>
</dbReference>
<keyword evidence="5 10" id="KW-0645">Protease</keyword>
<keyword evidence="16" id="KW-1185">Reference proteome</keyword>
<dbReference type="InterPro" id="IPR000209">
    <property type="entry name" value="Peptidase_S8/S53_dom"/>
</dbReference>
<gene>
    <name evidence="15" type="ORF">ACFSW4_11430</name>
</gene>
<dbReference type="InterPro" id="IPR050131">
    <property type="entry name" value="Peptidase_S8_subtilisin-like"/>
</dbReference>
<dbReference type="PANTHER" id="PTHR43806">
    <property type="entry name" value="PEPTIDASE S8"/>
    <property type="match status" value="1"/>
</dbReference>
<keyword evidence="7 10" id="KW-0378">Hydrolase</keyword>